<dbReference type="Proteomes" id="UP000245655">
    <property type="component" value="Unassembled WGS sequence"/>
</dbReference>
<dbReference type="CDD" id="cd00949">
    <property type="entry name" value="FBP_aldolase_I_bact"/>
    <property type="match status" value="1"/>
</dbReference>
<dbReference type="GeneID" id="60254821"/>
<evidence type="ECO:0000256" key="1">
    <source>
        <dbReference type="ARBA" id="ARBA00000441"/>
    </source>
</evidence>
<comment type="similarity">
    <text evidence="3">Belongs to the class I fructose-bisphosphate aldolase family.</text>
</comment>
<dbReference type="InterPro" id="IPR013785">
    <property type="entry name" value="Aldolase_TIM"/>
</dbReference>
<evidence type="ECO:0000256" key="6">
    <source>
        <dbReference type="ARBA" id="ARBA00023239"/>
    </source>
</evidence>
<dbReference type="Gene3D" id="3.20.20.70">
    <property type="entry name" value="Aldolase class I"/>
    <property type="match status" value="1"/>
</dbReference>
<evidence type="ECO:0000256" key="9">
    <source>
        <dbReference type="ARBA" id="ARBA00029799"/>
    </source>
</evidence>
<protein>
    <recommendedName>
        <fullName evidence="8">Fructose-bisphosphate aldolase class 1</fullName>
        <ecNumber evidence="4">4.1.2.13</ecNumber>
    </recommendedName>
    <alternativeName>
        <fullName evidence="9">Fructose-bisphosphate aldolase class I</fullName>
    </alternativeName>
</protein>
<comment type="pathway">
    <text evidence="2">Carbohydrate degradation; glycolysis; D-glyceraldehyde 3-phosphate and glycerone phosphate from D-glucose: step 4/4.</text>
</comment>
<sequence>MEYQNQYNKQLQRIKNSSGFIAALDQSGGSTPKALENYGVTGDDYDNDEAMFDQVHEMRARIMTCEAFDHERVLGAILFEDTMEREVNGKPTANYLWEDKNIVPFLKVDKGLAEQMNGVQVMRPMPNLDLLLDKAKNYPVFGTKMRSVIYEPNVDGIELVVQQQFDVAKQILSKGLMPIVEPEVDINSSKKHECEIILKTSILHNLDRLTDDQQVMLKLTLPEEAGFYQELIDHPKVLKVVALSGGYSRGDACAKLKQNPSMIASFSRAFTEGLSKQQSDDEFANTINTSIEEIYEASKV</sequence>
<accession>A0A2V2A3Z5</accession>
<organism evidence="10 11">
    <name type="scientific">Psychrobacter immobilis</name>
    <dbReference type="NCBI Taxonomy" id="498"/>
    <lineage>
        <taxon>Bacteria</taxon>
        <taxon>Pseudomonadati</taxon>
        <taxon>Pseudomonadota</taxon>
        <taxon>Gammaproteobacteria</taxon>
        <taxon>Moraxellales</taxon>
        <taxon>Moraxellaceae</taxon>
        <taxon>Psychrobacter</taxon>
    </lineage>
</organism>
<dbReference type="RefSeq" id="WP_109590605.1">
    <property type="nucleotide sequence ID" value="NZ_CAJGZY010000006.1"/>
</dbReference>
<dbReference type="UniPathway" id="UPA00109">
    <property type="reaction ID" value="UER00183"/>
</dbReference>
<dbReference type="GO" id="GO:0004332">
    <property type="term" value="F:fructose-bisphosphate aldolase activity"/>
    <property type="evidence" value="ECO:0007669"/>
    <property type="project" value="UniProtKB-EC"/>
</dbReference>
<comment type="catalytic activity">
    <reaction evidence="1">
        <text>beta-D-fructose 1,6-bisphosphate = D-glyceraldehyde 3-phosphate + dihydroxyacetone phosphate</text>
        <dbReference type="Rhea" id="RHEA:14729"/>
        <dbReference type="ChEBI" id="CHEBI:32966"/>
        <dbReference type="ChEBI" id="CHEBI:57642"/>
        <dbReference type="ChEBI" id="CHEBI:59776"/>
        <dbReference type="EC" id="4.1.2.13"/>
    </reaction>
</comment>
<evidence type="ECO:0000256" key="3">
    <source>
        <dbReference type="ARBA" id="ARBA00010387"/>
    </source>
</evidence>
<name>A0A2V2A3Z5_PSYIM</name>
<comment type="caution">
    <text evidence="10">The sequence shown here is derived from an EMBL/GenBank/DDBJ whole genome shotgun (WGS) entry which is preliminary data.</text>
</comment>
<keyword evidence="5" id="KW-0324">Glycolysis</keyword>
<dbReference type="AlphaFoldDB" id="A0A2V2A3Z5"/>
<evidence type="ECO:0000256" key="5">
    <source>
        <dbReference type="ARBA" id="ARBA00023152"/>
    </source>
</evidence>
<dbReference type="PANTHER" id="PTHR11627">
    <property type="entry name" value="FRUCTOSE-BISPHOSPHATE ALDOLASE"/>
    <property type="match status" value="1"/>
</dbReference>
<keyword evidence="11" id="KW-1185">Reference proteome</keyword>
<evidence type="ECO:0000256" key="2">
    <source>
        <dbReference type="ARBA" id="ARBA00004714"/>
    </source>
</evidence>
<dbReference type="EMBL" id="QGGM01000004">
    <property type="protein sequence ID" value="PWK13620.1"/>
    <property type="molecule type" value="Genomic_DNA"/>
</dbReference>
<evidence type="ECO:0000256" key="8">
    <source>
        <dbReference type="ARBA" id="ARBA00029565"/>
    </source>
</evidence>
<proteinExistence type="inferred from homology"/>
<dbReference type="InterPro" id="IPR000741">
    <property type="entry name" value="FBA_I"/>
</dbReference>
<dbReference type="GO" id="GO:0006096">
    <property type="term" value="P:glycolytic process"/>
    <property type="evidence" value="ECO:0007669"/>
    <property type="project" value="UniProtKB-UniPathway"/>
</dbReference>
<dbReference type="Pfam" id="PF00274">
    <property type="entry name" value="Glycolytic"/>
    <property type="match status" value="1"/>
</dbReference>
<dbReference type="NCBIfam" id="NF003784">
    <property type="entry name" value="PRK05377.1"/>
    <property type="match status" value="1"/>
</dbReference>
<dbReference type="InterPro" id="IPR023014">
    <property type="entry name" value="FBA_I_Gram+-type"/>
</dbReference>
<evidence type="ECO:0000313" key="11">
    <source>
        <dbReference type="Proteomes" id="UP000245655"/>
    </source>
</evidence>
<evidence type="ECO:0000313" key="10">
    <source>
        <dbReference type="EMBL" id="PWK13620.1"/>
    </source>
</evidence>
<keyword evidence="6" id="KW-0456">Lyase</keyword>
<evidence type="ECO:0000256" key="7">
    <source>
        <dbReference type="ARBA" id="ARBA00023270"/>
    </source>
</evidence>
<dbReference type="EC" id="4.1.2.13" evidence="4"/>
<reference evidence="10 11" key="1">
    <citation type="submission" date="2018-05" db="EMBL/GenBank/DDBJ databases">
        <title>Genomic Encyclopedia of Type Strains, Phase IV (KMG-IV): sequencing the most valuable type-strain genomes for metagenomic binning, comparative biology and taxonomic classification.</title>
        <authorList>
            <person name="Goeker M."/>
        </authorList>
    </citation>
    <scope>NUCLEOTIDE SEQUENCE [LARGE SCALE GENOMIC DNA]</scope>
    <source>
        <strain evidence="10 11">DSM 7229</strain>
    </source>
</reference>
<gene>
    <name evidence="10" type="ORF">C8D84_104101</name>
</gene>
<evidence type="ECO:0000256" key="4">
    <source>
        <dbReference type="ARBA" id="ARBA00013068"/>
    </source>
</evidence>
<dbReference type="SUPFAM" id="SSF51569">
    <property type="entry name" value="Aldolase"/>
    <property type="match status" value="1"/>
</dbReference>
<keyword evidence="7" id="KW-0704">Schiff base</keyword>